<name>A6NW13_9FIRM</name>
<dbReference type="STRING" id="411467.BACCAP_02406"/>
<accession>A6NW13</accession>
<organism evidence="1 2">
    <name type="scientific">Pseudoflavonifractor capillosus ATCC 29799</name>
    <dbReference type="NCBI Taxonomy" id="411467"/>
    <lineage>
        <taxon>Bacteria</taxon>
        <taxon>Bacillati</taxon>
        <taxon>Bacillota</taxon>
        <taxon>Clostridia</taxon>
        <taxon>Eubacteriales</taxon>
        <taxon>Oscillospiraceae</taxon>
        <taxon>Pseudoflavonifractor</taxon>
    </lineage>
</organism>
<evidence type="ECO:0000313" key="2">
    <source>
        <dbReference type="Proteomes" id="UP000003639"/>
    </source>
</evidence>
<gene>
    <name evidence="1" type="ORF">BACCAP_02406</name>
</gene>
<dbReference type="AlphaFoldDB" id="A6NW13"/>
<evidence type="ECO:0000313" key="1">
    <source>
        <dbReference type="EMBL" id="EDM99670.1"/>
    </source>
</evidence>
<reference evidence="1 2" key="1">
    <citation type="submission" date="2007-04" db="EMBL/GenBank/DDBJ databases">
        <authorList>
            <person name="Fulton L."/>
            <person name="Clifton S."/>
            <person name="Fulton B."/>
            <person name="Xu J."/>
            <person name="Minx P."/>
            <person name="Pepin K.H."/>
            <person name="Johnson M."/>
            <person name="Thiruvilangam P."/>
            <person name="Bhonagiri V."/>
            <person name="Nash W.E."/>
            <person name="Mardis E.R."/>
            <person name="Wilson R.K."/>
        </authorList>
    </citation>
    <scope>NUCLEOTIDE SEQUENCE [LARGE SCALE GENOMIC DNA]</scope>
    <source>
        <strain evidence="1 2">ATCC 29799</strain>
    </source>
</reference>
<sequence>MTAKRTPRCSSHRGVRFSFPAGHSLHTRAFLGLHVFLRTLSTILWYTVEKDVR</sequence>
<comment type="caution">
    <text evidence="1">The sequence shown here is derived from an EMBL/GenBank/DDBJ whole genome shotgun (WGS) entry which is preliminary data.</text>
</comment>
<reference evidence="1 2" key="2">
    <citation type="submission" date="2007-06" db="EMBL/GenBank/DDBJ databases">
        <title>Draft genome sequence of Pseudoflavonifractor capillosus ATCC 29799.</title>
        <authorList>
            <person name="Sudarsanam P."/>
            <person name="Ley R."/>
            <person name="Guruge J."/>
            <person name="Turnbaugh P.J."/>
            <person name="Mahowald M."/>
            <person name="Liep D."/>
            <person name="Gordon J."/>
        </authorList>
    </citation>
    <scope>NUCLEOTIDE SEQUENCE [LARGE SCALE GENOMIC DNA]</scope>
    <source>
        <strain evidence="1 2">ATCC 29799</strain>
    </source>
</reference>
<proteinExistence type="predicted"/>
<dbReference type="EMBL" id="AAXG02000015">
    <property type="protein sequence ID" value="EDM99670.1"/>
    <property type="molecule type" value="Genomic_DNA"/>
</dbReference>
<keyword evidence="2" id="KW-1185">Reference proteome</keyword>
<protein>
    <submittedName>
        <fullName evidence="1">Uncharacterized protein</fullName>
    </submittedName>
</protein>
<dbReference type="Proteomes" id="UP000003639">
    <property type="component" value="Unassembled WGS sequence"/>
</dbReference>